<keyword evidence="11" id="KW-0732">Signal</keyword>
<comment type="subcellular location">
    <subcellularLocation>
        <location evidence="2">Endomembrane system</location>
        <topology evidence="2">Multi-pass membrane protein</topology>
    </subcellularLocation>
</comment>
<dbReference type="InterPro" id="IPR021319">
    <property type="entry name" value="DUF2921"/>
</dbReference>
<keyword evidence="5" id="KW-0808">Transferase</keyword>
<feature type="transmembrane region" description="Helical" evidence="10">
    <location>
        <begin position="720"/>
        <end position="739"/>
    </location>
</feature>
<evidence type="ECO:0000256" key="2">
    <source>
        <dbReference type="ARBA" id="ARBA00004127"/>
    </source>
</evidence>
<dbReference type="EMBL" id="JARAOO010000012">
    <property type="protein sequence ID" value="KAJ7948650.1"/>
    <property type="molecule type" value="Genomic_DNA"/>
</dbReference>
<feature type="domain" description="DUF2921" evidence="13">
    <location>
        <begin position="257"/>
        <end position="408"/>
    </location>
</feature>
<evidence type="ECO:0000256" key="8">
    <source>
        <dbReference type="ARBA" id="ARBA00022989"/>
    </source>
</evidence>
<protein>
    <recommendedName>
        <fullName evidence="4">RING-type E3 ubiquitin transferase</fullName>
        <ecNumber evidence="4">2.3.2.27</ecNumber>
    </recommendedName>
</protein>
<evidence type="ECO:0000313" key="14">
    <source>
        <dbReference type="EMBL" id="KAJ7948650.1"/>
    </source>
</evidence>
<comment type="pathway">
    <text evidence="3">Protein modification; protein ubiquitination.</text>
</comment>
<dbReference type="GO" id="GO:0012505">
    <property type="term" value="C:endomembrane system"/>
    <property type="evidence" value="ECO:0007669"/>
    <property type="project" value="UniProtKB-SubCell"/>
</dbReference>
<sequence length="876" mass="98732">MAMESLTLLFLFKLFFSTFIAFSLNSVPTSSAPQFSYKDHCASIVPESTPSNLELKDFPFARLHTGYFISGGDRILNAVFSVSTRFGAFRNSFTLRTRNIYATDIPGLFQVVGILTFRGTTSFYHVSNSTYRSLRPLRPYHSASILSFRLDGFWSVSSRKLCMIGNSYGVSKQGNSLNLNVVFKLYNVSNSNTVTRLVSGALESLNSENDENYFKPISVLILPRINYQYTLVSEKACSSGTGSDVMPGLSISSLPRRSFCSIFSRTVLEFDLKYSSECNSAKNCSPFGGITGFRSLPYVVSLKEIDCSEVNRMVRVLVDFHNNTDLLFNPKSVFVGEGWWDEKKNQICIVVCRFLGTEESSGSVHVGDCSTRVTLRFPAVWSIRDRNSIVGQIWSNKTANDLGYFNRIMFLSSENRMERIPTGLKYEYSQLHKVKKLCTIKKPSIIWGKKYPNVYSNDMRFDMSVISSDHRSSGWVVAHSISAYKIGGNMYNISRNSSHQMLEIFAEGTYDAKTGSLCMVGCRNLGSKNEIPTTHSVDCEILVKFQFPPLDAKKKGGYIKGSIESLRENTDLLYFNQLDLSSAAYYSEEAKRTIWRMGVEIIMVLVSTTLACVFVGLQLYHLKRKPEVLPAISLVMLAILTVGYVIPLVLNFEALFKQNPNQKNVFVGGSNGWLEVNEITVRLIIMVAFLLQFRLLQLTWSARMADGNKKEFWVAEKKSLYVTLPLYAAGCLVALLSVLHQQHTFWEELKSYGGLVLDGFLLPQIILNLFRNSTEKALSCSFYFGTTFVRLLPHAYDLLRSQSYIRHNDGSYIYANPNADFYSTAWDIVIPLGGLLFAVIIYLQQRFGGHCIIPRKFEGSTVHEKVVTTLPEEPNS</sequence>
<feature type="transmembrane region" description="Helical" evidence="10">
    <location>
        <begin position="751"/>
        <end position="770"/>
    </location>
</feature>
<evidence type="ECO:0000256" key="7">
    <source>
        <dbReference type="ARBA" id="ARBA00022786"/>
    </source>
</evidence>
<dbReference type="Proteomes" id="UP001163823">
    <property type="component" value="Chromosome 12"/>
</dbReference>
<evidence type="ECO:0000256" key="4">
    <source>
        <dbReference type="ARBA" id="ARBA00012483"/>
    </source>
</evidence>
<dbReference type="KEGG" id="qsa:O6P43_029100"/>
<evidence type="ECO:0000256" key="11">
    <source>
        <dbReference type="SAM" id="SignalP"/>
    </source>
</evidence>
<feature type="domain" description="DUF2921" evidence="13">
    <location>
        <begin position="37"/>
        <end position="218"/>
    </location>
</feature>
<evidence type="ECO:0000256" key="5">
    <source>
        <dbReference type="ARBA" id="ARBA00022679"/>
    </source>
</evidence>
<evidence type="ECO:0000256" key="10">
    <source>
        <dbReference type="SAM" id="Phobius"/>
    </source>
</evidence>
<keyword evidence="8 10" id="KW-1133">Transmembrane helix</keyword>
<organism evidence="14 15">
    <name type="scientific">Quillaja saponaria</name>
    <name type="common">Soap bark tree</name>
    <dbReference type="NCBI Taxonomy" id="32244"/>
    <lineage>
        <taxon>Eukaryota</taxon>
        <taxon>Viridiplantae</taxon>
        <taxon>Streptophyta</taxon>
        <taxon>Embryophyta</taxon>
        <taxon>Tracheophyta</taxon>
        <taxon>Spermatophyta</taxon>
        <taxon>Magnoliopsida</taxon>
        <taxon>eudicotyledons</taxon>
        <taxon>Gunneridae</taxon>
        <taxon>Pentapetalae</taxon>
        <taxon>rosids</taxon>
        <taxon>fabids</taxon>
        <taxon>Fabales</taxon>
        <taxon>Quillajaceae</taxon>
        <taxon>Quillaja</taxon>
    </lineage>
</organism>
<dbReference type="EC" id="2.3.2.27" evidence="4"/>
<keyword evidence="6 10" id="KW-0812">Transmembrane</keyword>
<feature type="transmembrane region" description="Helical" evidence="10">
    <location>
        <begin position="594"/>
        <end position="617"/>
    </location>
</feature>
<accession>A0AAD7KZB0</accession>
<keyword evidence="7" id="KW-0833">Ubl conjugation pathway</keyword>
<evidence type="ECO:0000256" key="9">
    <source>
        <dbReference type="ARBA" id="ARBA00023136"/>
    </source>
</evidence>
<gene>
    <name evidence="14" type="ORF">O6P43_029100</name>
</gene>
<proteinExistence type="predicted"/>
<feature type="transmembrane region" description="Helical" evidence="10">
    <location>
        <begin position="679"/>
        <end position="700"/>
    </location>
</feature>
<feature type="transmembrane region" description="Helical" evidence="10">
    <location>
        <begin position="777"/>
        <end position="796"/>
    </location>
</feature>
<evidence type="ECO:0000259" key="13">
    <source>
        <dbReference type="Pfam" id="PF25333"/>
    </source>
</evidence>
<keyword evidence="15" id="KW-1185">Reference proteome</keyword>
<keyword evidence="9 10" id="KW-0472">Membrane</keyword>
<dbReference type="GO" id="GO:0061630">
    <property type="term" value="F:ubiquitin protein ligase activity"/>
    <property type="evidence" value="ECO:0007669"/>
    <property type="project" value="UniProtKB-EC"/>
</dbReference>
<reference evidence="14" key="1">
    <citation type="journal article" date="2023" name="Science">
        <title>Elucidation of the pathway for biosynthesis of saponin adjuvants from the soapbark tree.</title>
        <authorList>
            <person name="Reed J."/>
            <person name="Orme A."/>
            <person name="El-Demerdash A."/>
            <person name="Owen C."/>
            <person name="Martin L.B.B."/>
            <person name="Misra R.C."/>
            <person name="Kikuchi S."/>
            <person name="Rejzek M."/>
            <person name="Martin A.C."/>
            <person name="Harkess A."/>
            <person name="Leebens-Mack J."/>
            <person name="Louveau T."/>
            <person name="Stephenson M.J."/>
            <person name="Osbourn A."/>
        </authorList>
    </citation>
    <scope>NUCLEOTIDE SEQUENCE</scope>
    <source>
        <strain evidence="14">S10</strain>
    </source>
</reference>
<feature type="transmembrane region" description="Helical" evidence="10">
    <location>
        <begin position="629"/>
        <end position="650"/>
    </location>
</feature>
<evidence type="ECO:0000259" key="12">
    <source>
        <dbReference type="Pfam" id="PF11145"/>
    </source>
</evidence>
<feature type="signal peptide" evidence="11">
    <location>
        <begin position="1"/>
        <end position="21"/>
    </location>
</feature>
<dbReference type="PANTHER" id="PTHR33389">
    <property type="entry name" value="FAMILY PROTEIN, PUTATIVE (DUF2921)-RELATED"/>
    <property type="match status" value="1"/>
</dbReference>
<comment type="catalytic activity">
    <reaction evidence="1">
        <text>S-ubiquitinyl-[E2 ubiquitin-conjugating enzyme]-L-cysteine + [acceptor protein]-L-lysine = [E2 ubiquitin-conjugating enzyme]-L-cysteine + N(6)-ubiquitinyl-[acceptor protein]-L-lysine.</text>
        <dbReference type="EC" id="2.3.2.27"/>
    </reaction>
</comment>
<dbReference type="InterPro" id="IPR057425">
    <property type="entry name" value="DUF2921_N"/>
</dbReference>
<feature type="transmembrane region" description="Helical" evidence="10">
    <location>
        <begin position="824"/>
        <end position="843"/>
    </location>
</feature>
<feature type="chain" id="PRO_5042139930" description="RING-type E3 ubiquitin transferase" evidence="11">
    <location>
        <begin position="22"/>
        <end position="876"/>
    </location>
</feature>
<feature type="domain" description="SWEET-like" evidence="12">
    <location>
        <begin position="590"/>
        <end position="857"/>
    </location>
</feature>
<evidence type="ECO:0000313" key="15">
    <source>
        <dbReference type="Proteomes" id="UP001163823"/>
    </source>
</evidence>
<dbReference type="Pfam" id="PF11145">
    <property type="entry name" value="DUF2921"/>
    <property type="match status" value="1"/>
</dbReference>
<name>A0AAD7KZB0_QUISA</name>
<evidence type="ECO:0000256" key="3">
    <source>
        <dbReference type="ARBA" id="ARBA00004906"/>
    </source>
</evidence>
<dbReference type="PANTHER" id="PTHR33389:SF18">
    <property type="entry name" value="OS01G0677900 PROTEIN"/>
    <property type="match status" value="1"/>
</dbReference>
<evidence type="ECO:0000256" key="1">
    <source>
        <dbReference type="ARBA" id="ARBA00000900"/>
    </source>
</evidence>
<comment type="caution">
    <text evidence="14">The sequence shown here is derived from an EMBL/GenBank/DDBJ whole genome shotgun (WGS) entry which is preliminary data.</text>
</comment>
<dbReference type="Pfam" id="PF25333">
    <property type="entry name" value="DUF2921_N"/>
    <property type="match status" value="3"/>
</dbReference>
<evidence type="ECO:0000256" key="6">
    <source>
        <dbReference type="ARBA" id="ARBA00022692"/>
    </source>
</evidence>
<dbReference type="AlphaFoldDB" id="A0AAD7KZB0"/>
<feature type="domain" description="DUF2921" evidence="13">
    <location>
        <begin position="462"/>
        <end position="578"/>
    </location>
</feature>